<dbReference type="Proteomes" id="UP001271792">
    <property type="component" value="Unassembled WGS sequence"/>
</dbReference>
<dbReference type="InterPro" id="IPR010618">
    <property type="entry name" value="RPF"/>
</dbReference>
<dbReference type="CDD" id="cd00118">
    <property type="entry name" value="LysM"/>
    <property type="match status" value="1"/>
</dbReference>
<dbReference type="PROSITE" id="PS51782">
    <property type="entry name" value="LYSM"/>
    <property type="match status" value="1"/>
</dbReference>
<keyword evidence="7" id="KW-1185">Reference proteome</keyword>
<keyword evidence="4" id="KW-0732">Signal</keyword>
<protein>
    <submittedName>
        <fullName evidence="6">Transglycosylase family protein</fullName>
    </submittedName>
</protein>
<dbReference type="PANTHER" id="PTHR34700:SF4">
    <property type="entry name" value="PHAGE-LIKE ELEMENT PBSX PROTEIN XKDP"/>
    <property type="match status" value="1"/>
</dbReference>
<dbReference type="SUPFAM" id="SSF53955">
    <property type="entry name" value="Lysozyme-like"/>
    <property type="match status" value="1"/>
</dbReference>
<dbReference type="InterPro" id="IPR023346">
    <property type="entry name" value="Lysozyme-like_dom_sf"/>
</dbReference>
<comment type="similarity">
    <text evidence="1">Belongs to the transglycosylase family. Rpf subfamily.</text>
</comment>
<feature type="signal peptide" evidence="4">
    <location>
        <begin position="1"/>
        <end position="21"/>
    </location>
</feature>
<evidence type="ECO:0000256" key="3">
    <source>
        <dbReference type="SAM" id="MobiDB-lite"/>
    </source>
</evidence>
<organism evidence="6 7">
    <name type="scientific">Lentzea kristufekii</name>
    <dbReference type="NCBI Taxonomy" id="3095430"/>
    <lineage>
        <taxon>Bacteria</taxon>
        <taxon>Bacillati</taxon>
        <taxon>Actinomycetota</taxon>
        <taxon>Actinomycetes</taxon>
        <taxon>Pseudonocardiales</taxon>
        <taxon>Pseudonocardiaceae</taxon>
        <taxon>Lentzea</taxon>
    </lineage>
</organism>
<dbReference type="Pfam" id="PF06737">
    <property type="entry name" value="Transglycosylas"/>
    <property type="match status" value="1"/>
</dbReference>
<comment type="caution">
    <text evidence="6">The sequence shown here is derived from an EMBL/GenBank/DDBJ whole genome shotgun (WGS) entry which is preliminary data.</text>
</comment>
<evidence type="ECO:0000313" key="7">
    <source>
        <dbReference type="Proteomes" id="UP001271792"/>
    </source>
</evidence>
<gene>
    <name evidence="6" type="ORF">SK571_22995</name>
</gene>
<dbReference type="SMART" id="SM00257">
    <property type="entry name" value="LysM"/>
    <property type="match status" value="1"/>
</dbReference>
<dbReference type="RefSeq" id="WP_319986147.1">
    <property type="nucleotide sequence ID" value="NZ_JAXAVV010000011.1"/>
</dbReference>
<feature type="region of interest" description="Disordered" evidence="3">
    <location>
        <begin position="109"/>
        <end position="146"/>
    </location>
</feature>
<evidence type="ECO:0000256" key="4">
    <source>
        <dbReference type="SAM" id="SignalP"/>
    </source>
</evidence>
<dbReference type="EMBL" id="JAXAVV010000011">
    <property type="protein sequence ID" value="MDX8052263.1"/>
    <property type="molecule type" value="Genomic_DNA"/>
</dbReference>
<evidence type="ECO:0000259" key="5">
    <source>
        <dbReference type="PROSITE" id="PS51782"/>
    </source>
</evidence>
<dbReference type="PANTHER" id="PTHR34700">
    <property type="entry name" value="POTASSIUM BINDING PROTEIN KBP"/>
    <property type="match status" value="1"/>
</dbReference>
<sequence length="193" mass="20417">MRHLRGNITSRVVLIAFSATALVTTFGTVASASAPVDWDRIAQCESGNNWSTNTGNGYYGGLQFSQSTWQANGGSGHAHQASREEQIRVAENVLRTQGLGAWGVCGRRATGGEQPVRQGHSPAGRKAASRVVPLAAPSTSNPDGDYTVKSGDTLSSIAEELRVEGGWQALVAKNARFLTNPDLIRPGDKIATK</sequence>
<dbReference type="Pfam" id="PF01476">
    <property type="entry name" value="LysM"/>
    <property type="match status" value="1"/>
</dbReference>
<dbReference type="Gene3D" id="1.10.530.10">
    <property type="match status" value="1"/>
</dbReference>
<evidence type="ECO:0000313" key="6">
    <source>
        <dbReference type="EMBL" id="MDX8052263.1"/>
    </source>
</evidence>
<dbReference type="CDD" id="cd13925">
    <property type="entry name" value="RPF"/>
    <property type="match status" value="1"/>
</dbReference>
<reference evidence="6 7" key="1">
    <citation type="submission" date="2023-11" db="EMBL/GenBank/DDBJ databases">
        <title>Lentzea sokolovensis, sp. nov., Lentzea kristufkii, sp. nov., and Lentzea miocenensis, sp. nov., rare actinobacteria from Sokolov Coal Basin, Miocene lacustrine sediment, Czech Republic.</title>
        <authorList>
            <person name="Lara A."/>
            <person name="Kotroba L."/>
            <person name="Nouioui I."/>
            <person name="Neumann-Schaal M."/>
            <person name="Mast Y."/>
            <person name="Chronakova A."/>
        </authorList>
    </citation>
    <scope>NUCLEOTIDE SEQUENCE [LARGE SCALE GENOMIC DNA]</scope>
    <source>
        <strain evidence="6 7">BCCO 10_0798</strain>
    </source>
</reference>
<dbReference type="InterPro" id="IPR052196">
    <property type="entry name" value="Bact_Kbp"/>
</dbReference>
<accession>A0ABU4TVD0</accession>
<dbReference type="InterPro" id="IPR036779">
    <property type="entry name" value="LysM_dom_sf"/>
</dbReference>
<name>A0ABU4TVD0_9PSEU</name>
<evidence type="ECO:0000256" key="1">
    <source>
        <dbReference type="ARBA" id="ARBA00010830"/>
    </source>
</evidence>
<dbReference type="InterPro" id="IPR018392">
    <property type="entry name" value="LysM"/>
</dbReference>
<evidence type="ECO:0000256" key="2">
    <source>
        <dbReference type="ARBA" id="ARBA00022801"/>
    </source>
</evidence>
<proteinExistence type="inferred from homology"/>
<dbReference type="SUPFAM" id="SSF54106">
    <property type="entry name" value="LysM domain"/>
    <property type="match status" value="1"/>
</dbReference>
<feature type="chain" id="PRO_5045529484" evidence="4">
    <location>
        <begin position="22"/>
        <end position="193"/>
    </location>
</feature>
<feature type="domain" description="LysM" evidence="5">
    <location>
        <begin position="144"/>
        <end position="192"/>
    </location>
</feature>
<keyword evidence="2" id="KW-0378">Hydrolase</keyword>
<dbReference type="Gene3D" id="3.10.350.10">
    <property type="entry name" value="LysM domain"/>
    <property type="match status" value="1"/>
</dbReference>